<dbReference type="CTD" id="36373242"/>
<feature type="transmembrane region" description="Helical" evidence="1">
    <location>
        <begin position="6"/>
        <end position="26"/>
    </location>
</feature>
<sequence>METVNFVIHISSVTLNLLSCTVAIFINWKNYENDYDREYKKLVFAQFIFGLLSGIINAINRCELIFYKNYLIFYYGYFSQYSYDLLVYKIILGLYLFITDIDIAFPSAVILSRYFVCCNLRKLTLKNVILITLVPIALSVLCFVNGYVINHKITPVDIVSNLLKDTSSGDFIINHQKTTTFMVFWSKEYVICISIIISYFTLNYIIIFIFYYKYIKFMKLQAPVMSERTRKLQKEFSKIIIFQSLAPIGLCSIPILAYVGFFCFHYQFLTPFYGTIIFQLLSLVPSVNALLYIFMSSKNREELFKLLKLLFMYDYFREIFTNNNICGVWIIFKNRFKNSINSLY</sequence>
<keyword evidence="1" id="KW-0812">Transmembrane</keyword>
<keyword evidence="1" id="KW-1133">Transmembrane helix</keyword>
<dbReference type="Pfam" id="PF10326">
    <property type="entry name" value="7TM_GPCR_Str"/>
    <property type="match status" value="1"/>
</dbReference>
<dbReference type="WBParaSite" id="SRAE_0000000700.1">
    <property type="protein sequence ID" value="SRAE_0000000700.1"/>
    <property type="gene ID" value="WBGene00255744"/>
</dbReference>
<evidence type="ECO:0000313" key="4">
    <source>
        <dbReference type="WBParaSite" id="SRAE_0000000700.1"/>
    </source>
</evidence>
<dbReference type="RefSeq" id="XP_024500084.1">
    <property type="nucleotide sequence ID" value="XM_024645842.1"/>
</dbReference>
<dbReference type="Proteomes" id="UP000035682">
    <property type="component" value="Unplaced"/>
</dbReference>
<dbReference type="InterPro" id="IPR019428">
    <property type="entry name" value="7TM_GPCR_serpentine_rcpt_Str"/>
</dbReference>
<reference evidence="2" key="2">
    <citation type="submission" date="2014-09" db="EMBL/GenBank/DDBJ databases">
        <authorList>
            <person name="Aslett A.Martin."/>
        </authorList>
    </citation>
    <scope>NUCLEOTIDE SEQUENCE</scope>
    <source>
        <strain evidence="2">ED321 Heterogonic</strain>
    </source>
</reference>
<feature type="transmembrane region" description="Helical" evidence="1">
    <location>
        <begin position="189"/>
        <end position="215"/>
    </location>
</feature>
<feature type="transmembrane region" description="Helical" evidence="1">
    <location>
        <begin position="87"/>
        <end position="116"/>
    </location>
</feature>
<reference evidence="3" key="1">
    <citation type="submission" date="2014-09" db="EMBL/GenBank/DDBJ databases">
        <authorList>
            <person name="Martin A.A."/>
        </authorList>
    </citation>
    <scope>NUCLEOTIDE SEQUENCE</scope>
    <source>
        <strain evidence="3">ED321</strain>
    </source>
</reference>
<dbReference type="PANTHER" id="PTHR22943">
    <property type="entry name" value="7-TRANSMEMBRANE DOMAIN RECEPTOR C.ELEGANS"/>
    <property type="match status" value="1"/>
</dbReference>
<reference evidence="4" key="3">
    <citation type="submission" date="2020-12" db="UniProtKB">
        <authorList>
            <consortium name="WormBaseParasite"/>
        </authorList>
    </citation>
    <scope>IDENTIFICATION</scope>
</reference>
<feature type="transmembrane region" description="Helical" evidence="1">
    <location>
        <begin position="236"/>
        <end position="260"/>
    </location>
</feature>
<feature type="transmembrane region" description="Helical" evidence="1">
    <location>
        <begin position="47"/>
        <end position="67"/>
    </location>
</feature>
<name>A0A090KTM7_STRRB</name>
<dbReference type="GeneID" id="36373242"/>
<feature type="transmembrane region" description="Helical" evidence="1">
    <location>
        <begin position="272"/>
        <end position="295"/>
    </location>
</feature>
<evidence type="ECO:0000313" key="5">
    <source>
        <dbReference type="WormBase" id="SRAE_0000000700"/>
    </source>
</evidence>
<organism evidence="2">
    <name type="scientific">Strongyloides ratti</name>
    <name type="common">Parasitic roundworm</name>
    <dbReference type="NCBI Taxonomy" id="34506"/>
    <lineage>
        <taxon>Eukaryota</taxon>
        <taxon>Metazoa</taxon>
        <taxon>Ecdysozoa</taxon>
        <taxon>Nematoda</taxon>
        <taxon>Chromadorea</taxon>
        <taxon>Rhabditida</taxon>
        <taxon>Tylenchina</taxon>
        <taxon>Panagrolaimomorpha</taxon>
        <taxon>Strongyloidoidea</taxon>
        <taxon>Strongyloididae</taxon>
        <taxon>Strongyloides</taxon>
    </lineage>
</organism>
<keyword evidence="3" id="KW-1185">Reference proteome</keyword>
<protein>
    <submittedName>
        <fullName evidence="2 4">7TM GPCR, serpentine receptor class r (Str) family-containing protein</fullName>
    </submittedName>
</protein>
<keyword evidence="2" id="KW-0675">Receptor</keyword>
<dbReference type="Gene3D" id="1.20.1070.10">
    <property type="entry name" value="Rhodopsin 7-helix transmembrane proteins"/>
    <property type="match status" value="1"/>
</dbReference>
<accession>A0A090KTM7</accession>
<evidence type="ECO:0000313" key="2">
    <source>
        <dbReference type="EMBL" id="CEF60875.1"/>
    </source>
</evidence>
<feature type="transmembrane region" description="Helical" evidence="1">
    <location>
        <begin position="128"/>
        <end position="149"/>
    </location>
</feature>
<dbReference type="WormBase" id="SRAE_0000000700">
    <property type="protein sequence ID" value="SRP06720"/>
    <property type="gene ID" value="WBGene00255744"/>
</dbReference>
<keyword evidence="1" id="KW-0472">Membrane</keyword>
<dbReference type="SUPFAM" id="SSF81321">
    <property type="entry name" value="Family A G protein-coupled receptor-like"/>
    <property type="match status" value="1"/>
</dbReference>
<dbReference type="EMBL" id="LN609405">
    <property type="protein sequence ID" value="CEF60875.1"/>
    <property type="molecule type" value="Genomic_DNA"/>
</dbReference>
<proteinExistence type="predicted"/>
<gene>
    <name evidence="2 4 5" type="ORF">SRAE_0000000700</name>
</gene>
<dbReference type="PANTHER" id="PTHR22943:SF248">
    <property type="entry name" value="SEVEN TM RECEPTOR"/>
    <property type="match status" value="1"/>
</dbReference>
<dbReference type="OMA" id="SIDEHAS"/>
<evidence type="ECO:0000256" key="1">
    <source>
        <dbReference type="SAM" id="Phobius"/>
    </source>
</evidence>
<evidence type="ECO:0000313" key="3">
    <source>
        <dbReference type="Proteomes" id="UP000035682"/>
    </source>
</evidence>
<dbReference type="AlphaFoldDB" id="A0A090KTM7"/>